<dbReference type="GO" id="GO:0046914">
    <property type="term" value="F:transition metal ion binding"/>
    <property type="evidence" value="ECO:0007669"/>
    <property type="project" value="InterPro"/>
</dbReference>
<dbReference type="RefSeq" id="WP_027638009.1">
    <property type="nucleotide sequence ID" value="NZ_BAAACD010000024.1"/>
</dbReference>
<dbReference type="InterPro" id="IPR036390">
    <property type="entry name" value="WH_DNA-bd_sf"/>
</dbReference>
<evidence type="ECO:0000313" key="8">
    <source>
        <dbReference type="Proteomes" id="UP000246114"/>
    </source>
</evidence>
<dbReference type="Pfam" id="PF01047">
    <property type="entry name" value="MarR"/>
    <property type="match status" value="1"/>
</dbReference>
<dbReference type="PRINTS" id="PR00598">
    <property type="entry name" value="HTHMARR"/>
</dbReference>
<dbReference type="GO" id="GO:0003700">
    <property type="term" value="F:DNA-binding transcription factor activity"/>
    <property type="evidence" value="ECO:0007669"/>
    <property type="project" value="InterPro"/>
</dbReference>
<dbReference type="InterPro" id="IPR000835">
    <property type="entry name" value="HTH_MarR-typ"/>
</dbReference>
<evidence type="ECO:0000313" key="5">
    <source>
        <dbReference type="EMBL" id="PWL52965.1"/>
    </source>
</evidence>
<evidence type="ECO:0000259" key="4">
    <source>
        <dbReference type="PROSITE" id="PS50995"/>
    </source>
</evidence>
<evidence type="ECO:0000256" key="1">
    <source>
        <dbReference type="ARBA" id="ARBA00023015"/>
    </source>
</evidence>
<accession>A0A1I2MST4</accession>
<dbReference type="Proteomes" id="UP000246114">
    <property type="component" value="Unassembled WGS sequence"/>
</dbReference>
<dbReference type="GeneID" id="90544494"/>
<feature type="domain" description="HTH marR-type" evidence="4">
    <location>
        <begin position="6"/>
        <end position="138"/>
    </location>
</feature>
<organism evidence="6 7">
    <name type="scientific">Clostridium cadaveris</name>
    <dbReference type="NCBI Taxonomy" id="1529"/>
    <lineage>
        <taxon>Bacteria</taxon>
        <taxon>Bacillati</taxon>
        <taxon>Bacillota</taxon>
        <taxon>Clostridia</taxon>
        <taxon>Eubacteriales</taxon>
        <taxon>Clostridiaceae</taxon>
        <taxon>Clostridium</taxon>
    </lineage>
</organism>
<sequence>MEEINDDSLRHVFMQVIRLQFLRSHSLLENTGMYPGQPPFIFALKKKDGQSQKELGESLGVKPSTITVMAQRLEKNGIVERRQDENDQRKSRIFLTDKGKELCQELERIHSQITDECFKGLTTDEKVIFRRLLMQIRDNLTEVCKNADIKGIEEFCRHHK</sequence>
<dbReference type="EMBL" id="QAMZ01000043">
    <property type="protein sequence ID" value="PWL52965.1"/>
    <property type="molecule type" value="Genomic_DNA"/>
</dbReference>
<dbReference type="OrthoDB" id="6400170at2"/>
<protein>
    <submittedName>
        <fullName evidence="5">MarR family transcriptional regulator</fullName>
    </submittedName>
    <submittedName>
        <fullName evidence="6">Transcriptional regulator, MarR family</fullName>
    </submittedName>
</protein>
<keyword evidence="2" id="KW-0238">DNA-binding</keyword>
<dbReference type="SMART" id="SM00529">
    <property type="entry name" value="HTH_DTXR"/>
    <property type="match status" value="1"/>
</dbReference>
<keyword evidence="1" id="KW-0805">Transcription regulation</keyword>
<evidence type="ECO:0000313" key="7">
    <source>
        <dbReference type="Proteomes" id="UP000182135"/>
    </source>
</evidence>
<dbReference type="PROSITE" id="PS50995">
    <property type="entry name" value="HTH_MARR_2"/>
    <property type="match status" value="1"/>
</dbReference>
<dbReference type="InterPro" id="IPR022689">
    <property type="entry name" value="Iron_dep_repressor"/>
</dbReference>
<reference evidence="5 8" key="2">
    <citation type="submission" date="2018-03" db="EMBL/GenBank/DDBJ databases">
        <title>The uncultured portion of the human microbiome is neutrally assembled.</title>
        <authorList>
            <person name="Jeraldo P."/>
            <person name="Boardman L."/>
            <person name="White B.A."/>
            <person name="Nelson H."/>
            <person name="Goldenfeld N."/>
            <person name="Chia N."/>
        </authorList>
    </citation>
    <scope>NUCLEOTIDE SEQUENCE [LARGE SCALE GENOMIC DNA]</scope>
    <source>
        <strain evidence="5">CIM:MAG 903</strain>
    </source>
</reference>
<dbReference type="eggNOG" id="COG1846">
    <property type="taxonomic scope" value="Bacteria"/>
</dbReference>
<dbReference type="PANTHER" id="PTHR42756:SF1">
    <property type="entry name" value="TRANSCRIPTIONAL REPRESSOR OF EMRAB OPERON"/>
    <property type="match status" value="1"/>
</dbReference>
<dbReference type="GO" id="GO:0003677">
    <property type="term" value="F:DNA binding"/>
    <property type="evidence" value="ECO:0007669"/>
    <property type="project" value="UniProtKB-KW"/>
</dbReference>
<evidence type="ECO:0000256" key="2">
    <source>
        <dbReference type="ARBA" id="ARBA00023125"/>
    </source>
</evidence>
<proteinExistence type="predicted"/>
<evidence type="ECO:0000313" key="6">
    <source>
        <dbReference type="EMBL" id="SFF93749.1"/>
    </source>
</evidence>
<dbReference type="InterPro" id="IPR036388">
    <property type="entry name" value="WH-like_DNA-bd_sf"/>
</dbReference>
<dbReference type="AlphaFoldDB" id="A0A1I2MST4"/>
<dbReference type="STRING" id="1529.SAMN04487885_11646"/>
<keyword evidence="7" id="KW-1185">Reference proteome</keyword>
<keyword evidence="3" id="KW-0804">Transcription</keyword>
<dbReference type="PANTHER" id="PTHR42756">
    <property type="entry name" value="TRANSCRIPTIONAL REGULATOR, MARR"/>
    <property type="match status" value="1"/>
</dbReference>
<reference evidence="6 7" key="1">
    <citation type="submission" date="2016-10" db="EMBL/GenBank/DDBJ databases">
        <authorList>
            <person name="de Groot N.N."/>
        </authorList>
    </citation>
    <scope>NUCLEOTIDE SEQUENCE [LARGE SCALE GENOMIC DNA]</scope>
    <source>
        <strain evidence="6 7">NLAE-zl-G419</strain>
    </source>
</reference>
<dbReference type="Gene3D" id="1.10.10.10">
    <property type="entry name" value="Winged helix-like DNA-binding domain superfamily/Winged helix DNA-binding domain"/>
    <property type="match status" value="1"/>
</dbReference>
<gene>
    <name evidence="5" type="ORF">DBY38_08810</name>
    <name evidence="6" type="ORF">SAMN04487885_11646</name>
</gene>
<dbReference type="Proteomes" id="UP000182135">
    <property type="component" value="Unassembled WGS sequence"/>
</dbReference>
<dbReference type="SUPFAM" id="SSF46785">
    <property type="entry name" value="Winged helix' DNA-binding domain"/>
    <property type="match status" value="1"/>
</dbReference>
<dbReference type="EMBL" id="FOOE01000016">
    <property type="protein sequence ID" value="SFF93749.1"/>
    <property type="molecule type" value="Genomic_DNA"/>
</dbReference>
<evidence type="ECO:0000256" key="3">
    <source>
        <dbReference type="ARBA" id="ARBA00023163"/>
    </source>
</evidence>
<name>A0A1I2MST4_9CLOT</name>
<dbReference type="SMART" id="SM00347">
    <property type="entry name" value="HTH_MARR"/>
    <property type="match status" value="1"/>
</dbReference>